<dbReference type="AlphaFoldDB" id="A0A182IMK4"/>
<evidence type="ECO:0000256" key="4">
    <source>
        <dbReference type="ARBA" id="ARBA00023136"/>
    </source>
</evidence>
<dbReference type="EnsemblMetazoa" id="AATE001970-RA">
    <property type="protein sequence ID" value="AATE001970-PA.1"/>
    <property type="gene ID" value="AATE001970"/>
</dbReference>
<keyword evidence="2" id="KW-0812">Transmembrane</keyword>
<feature type="domain" description="Amino acid transporter transmembrane" evidence="7">
    <location>
        <begin position="145"/>
        <end position="477"/>
    </location>
</feature>
<dbReference type="VEuPathDB" id="VectorBase:AATE001970"/>
<evidence type="ECO:0000256" key="5">
    <source>
        <dbReference type="ARBA" id="ARBA00023180"/>
    </source>
</evidence>
<keyword evidence="3" id="KW-1133">Transmembrane helix</keyword>
<evidence type="ECO:0000256" key="3">
    <source>
        <dbReference type="ARBA" id="ARBA00022989"/>
    </source>
</evidence>
<protein>
    <recommendedName>
        <fullName evidence="7">Amino acid transporter transmembrane domain-containing protein</fullName>
    </recommendedName>
</protein>
<evidence type="ECO:0000256" key="6">
    <source>
        <dbReference type="ARBA" id="ARBA00038166"/>
    </source>
</evidence>
<dbReference type="Pfam" id="PF01490">
    <property type="entry name" value="Aa_trans"/>
    <property type="match status" value="2"/>
</dbReference>
<evidence type="ECO:0000256" key="2">
    <source>
        <dbReference type="ARBA" id="ARBA00022692"/>
    </source>
</evidence>
<proteinExistence type="inferred from homology"/>
<name>A0A182IMK4_ANOAO</name>
<dbReference type="PANTHER" id="PTHR16189:SF0">
    <property type="entry name" value="TRANSMEMBRANE PROTEIN 104"/>
    <property type="match status" value="1"/>
</dbReference>
<sequence>MPPRTAQEEYPTWVGFVFIFNLIVGTGALALPSAFSHAGWMLGSMAIVVLAFMSYVTVTFVIETMACANAVQNWNRLQFIKRDRVIKYDEDSNVETIVEPPVESGSDGDSDEREQLLTDASTEQTPLNTVFGRKTYYSLSNKIELGEMANLFFGRIGRFLFYFCLAVYLYGDLSIYSAAVAKSLRDVACAHNHRQNATDDDDGTERCWQDGILSRLDVYRLCLVGFVAILGPFTFFNVQKTKYLQLLTVLFRWLAFTVMISIAIHRLLTPTTVPIVPKRADINGIPYLIGTCIYSFMCHHSLPSLLTPITNKGRLKSLISLDYVLIVGFYLALALTGIFAFADIKDLYTLNFVPSADQANGLLKAVEYFLALFPVFTLSASFPIIAITLRNNLQTLFLGETQLDAYDESQQRACYLFLRRAFFPLLAIIPPLVVCYFTENVSNLVGFTGCYAGTGIQYIIPMALVLSARRECEKKIGRGIVNEYRSPFSGFLWSLVVPGWTIACLVIVTIDLAI</sequence>
<keyword evidence="4" id="KW-0472">Membrane</keyword>
<organism evidence="8">
    <name type="scientific">Anopheles atroparvus</name>
    <name type="common">European mosquito</name>
    <dbReference type="NCBI Taxonomy" id="41427"/>
    <lineage>
        <taxon>Eukaryota</taxon>
        <taxon>Metazoa</taxon>
        <taxon>Ecdysozoa</taxon>
        <taxon>Arthropoda</taxon>
        <taxon>Hexapoda</taxon>
        <taxon>Insecta</taxon>
        <taxon>Pterygota</taxon>
        <taxon>Neoptera</taxon>
        <taxon>Endopterygota</taxon>
        <taxon>Diptera</taxon>
        <taxon>Nematocera</taxon>
        <taxon>Culicoidea</taxon>
        <taxon>Culicidae</taxon>
        <taxon>Anophelinae</taxon>
        <taxon>Anopheles</taxon>
    </lineage>
</organism>
<accession>A0A182IMK4</accession>
<dbReference type="PANTHER" id="PTHR16189">
    <property type="entry name" value="TRANSMEMBRANE PROTEIN 104-RELATED"/>
    <property type="match status" value="1"/>
</dbReference>
<dbReference type="GO" id="GO:0016020">
    <property type="term" value="C:membrane"/>
    <property type="evidence" value="ECO:0007669"/>
    <property type="project" value="UniProtKB-SubCell"/>
</dbReference>
<evidence type="ECO:0000313" key="8">
    <source>
        <dbReference type="EnsemblMetazoa" id="AATE001970-PA.1"/>
    </source>
</evidence>
<comment type="similarity">
    <text evidence="6">Belongs to the TMEM104 family.</text>
</comment>
<reference evidence="8" key="1">
    <citation type="submission" date="2022-08" db="UniProtKB">
        <authorList>
            <consortium name="EnsemblMetazoa"/>
        </authorList>
    </citation>
    <scope>IDENTIFICATION</scope>
    <source>
        <strain evidence="8">EBRO</strain>
    </source>
</reference>
<evidence type="ECO:0000259" key="7">
    <source>
        <dbReference type="Pfam" id="PF01490"/>
    </source>
</evidence>
<comment type="subcellular location">
    <subcellularLocation>
        <location evidence="1">Membrane</location>
        <topology evidence="1">Multi-pass membrane protein</topology>
    </subcellularLocation>
</comment>
<dbReference type="InterPro" id="IPR013057">
    <property type="entry name" value="AA_transpt_TM"/>
</dbReference>
<feature type="domain" description="Amino acid transporter transmembrane" evidence="7">
    <location>
        <begin position="13"/>
        <end position="66"/>
    </location>
</feature>
<evidence type="ECO:0000256" key="1">
    <source>
        <dbReference type="ARBA" id="ARBA00004141"/>
    </source>
</evidence>
<keyword evidence="5" id="KW-0325">Glycoprotein</keyword>